<dbReference type="Proteomes" id="UP001229244">
    <property type="component" value="Unassembled WGS sequence"/>
</dbReference>
<protein>
    <submittedName>
        <fullName evidence="1">Uncharacterized protein</fullName>
    </submittedName>
</protein>
<reference evidence="1" key="1">
    <citation type="submission" date="2023-07" db="EMBL/GenBank/DDBJ databases">
        <title>Genomic Encyclopedia of Type Strains, Phase IV (KMG-IV): sequencing the most valuable type-strain genomes for metagenomic binning, comparative biology and taxonomic classification.</title>
        <authorList>
            <person name="Goeker M."/>
        </authorList>
    </citation>
    <scope>NUCLEOTIDE SEQUENCE</scope>
    <source>
        <strain evidence="1">DSM 21202</strain>
    </source>
</reference>
<comment type="caution">
    <text evidence="1">The sequence shown here is derived from an EMBL/GenBank/DDBJ whole genome shotgun (WGS) entry which is preliminary data.</text>
</comment>
<sequence length="168" mass="18577">MDNPRVLTVFTFRPIEMLLREGGSQAWALNAANARRCTHIVCTRNRFHDGAGPEEHGAAFLVGKISAVEPSPERPDRYIVQMSDYALLDPQPVIWPGARNPVWYVDRLADLGIEEAKLNWLPMPKPNAVTPAMPDEVSITRCSAAQLKAAFAAEHGVSADDVEVTIRF</sequence>
<accession>A0AAE3VP21</accession>
<proteinExistence type="predicted"/>
<dbReference type="EMBL" id="JAUSUL010000002">
    <property type="protein sequence ID" value="MDQ0315515.1"/>
    <property type="molecule type" value="Genomic_DNA"/>
</dbReference>
<dbReference type="RefSeq" id="WP_306885343.1">
    <property type="nucleotide sequence ID" value="NZ_JAUSUL010000002.1"/>
</dbReference>
<name>A0AAE3VP21_9HYPH</name>
<evidence type="ECO:0000313" key="1">
    <source>
        <dbReference type="EMBL" id="MDQ0315515.1"/>
    </source>
</evidence>
<keyword evidence="2" id="KW-1185">Reference proteome</keyword>
<evidence type="ECO:0000313" key="2">
    <source>
        <dbReference type="Proteomes" id="UP001229244"/>
    </source>
</evidence>
<dbReference type="AlphaFoldDB" id="A0AAE3VP21"/>
<gene>
    <name evidence="1" type="ORF">J2S73_001972</name>
</gene>
<organism evidence="1 2">
    <name type="scientific">Amorphus orientalis</name>
    <dbReference type="NCBI Taxonomy" id="649198"/>
    <lineage>
        <taxon>Bacteria</taxon>
        <taxon>Pseudomonadati</taxon>
        <taxon>Pseudomonadota</taxon>
        <taxon>Alphaproteobacteria</taxon>
        <taxon>Hyphomicrobiales</taxon>
        <taxon>Amorphaceae</taxon>
        <taxon>Amorphus</taxon>
    </lineage>
</organism>